<dbReference type="CDD" id="cd06661">
    <property type="entry name" value="GGCT_like"/>
    <property type="match status" value="1"/>
</dbReference>
<dbReference type="AlphaFoldDB" id="A0A061SX39"/>
<evidence type="ECO:0000313" key="8">
    <source>
        <dbReference type="EMBL" id="KAJ04678.1"/>
    </source>
</evidence>
<dbReference type="InterPro" id="IPR015797">
    <property type="entry name" value="NUDIX_hydrolase-like_dom_sf"/>
</dbReference>
<dbReference type="InterPro" id="IPR004385">
    <property type="entry name" value="NDP_pyrophosphatase"/>
</dbReference>
<gene>
    <name evidence="8" type="ORF">PM02_00185</name>
</gene>
<keyword evidence="5" id="KW-0460">Magnesium</keyword>
<keyword evidence="5" id="KW-0479">Metal-binding</keyword>
<evidence type="ECO:0000256" key="4">
    <source>
        <dbReference type="ARBA" id="ARBA00030602"/>
    </source>
</evidence>
<dbReference type="Pfam" id="PF00293">
    <property type="entry name" value="NUDIX"/>
    <property type="match status" value="1"/>
</dbReference>
<evidence type="ECO:0000256" key="6">
    <source>
        <dbReference type="PIRSR" id="PIRSR604385-3"/>
    </source>
</evidence>
<dbReference type="InterPro" id="IPR009288">
    <property type="entry name" value="AIG2-like_dom"/>
</dbReference>
<dbReference type="GO" id="GO:0046872">
    <property type="term" value="F:metal ion binding"/>
    <property type="evidence" value="ECO:0007669"/>
    <property type="project" value="UniProtKB-KW"/>
</dbReference>
<comment type="cofactor">
    <cofactor evidence="1 5">
        <name>Mg(2+)</name>
        <dbReference type="ChEBI" id="CHEBI:18420"/>
    </cofactor>
</comment>
<name>A0A061SX39_9RHOB</name>
<dbReference type="GO" id="GO:0016818">
    <property type="term" value="F:hydrolase activity, acting on acid anhydrides, in phosphorus-containing anhydrides"/>
    <property type="evidence" value="ECO:0007669"/>
    <property type="project" value="InterPro"/>
</dbReference>
<proteinExistence type="predicted"/>
<dbReference type="EMBL" id="JEMU01000001">
    <property type="protein sequence ID" value="KAJ04678.1"/>
    <property type="molecule type" value="Genomic_DNA"/>
</dbReference>
<dbReference type="SUPFAM" id="SSF55811">
    <property type="entry name" value="Nudix"/>
    <property type="match status" value="1"/>
</dbReference>
<dbReference type="PANTHER" id="PTHR31544:SF2">
    <property type="entry name" value="AIG2-LIKE PROTEIN D"/>
    <property type="match status" value="1"/>
</dbReference>
<dbReference type="InterPro" id="IPR000086">
    <property type="entry name" value="NUDIX_hydrolase_dom"/>
</dbReference>
<dbReference type="Gene3D" id="3.90.79.10">
    <property type="entry name" value="Nucleoside Triphosphate Pyrophosphohydrolase"/>
    <property type="match status" value="1"/>
</dbReference>
<accession>A0A061SX39</accession>
<dbReference type="NCBIfam" id="TIGR00052">
    <property type="entry name" value="nudix-type nucleoside diphosphatase, YffH/AdpP family"/>
    <property type="match status" value="1"/>
</dbReference>
<feature type="domain" description="Nudix hydrolase" evidence="7">
    <location>
        <begin position="214"/>
        <end position="354"/>
    </location>
</feature>
<dbReference type="PANTHER" id="PTHR31544">
    <property type="entry name" value="AIG2-LIKE PROTEIN D"/>
    <property type="match status" value="1"/>
</dbReference>
<dbReference type="Proteomes" id="UP000027337">
    <property type="component" value="Unassembled WGS sequence"/>
</dbReference>
<evidence type="ECO:0000259" key="7">
    <source>
        <dbReference type="PROSITE" id="PS51462"/>
    </source>
</evidence>
<dbReference type="SUPFAM" id="SSF110857">
    <property type="entry name" value="Gamma-glutamyl cyclotransferase-like"/>
    <property type="match status" value="1"/>
</dbReference>
<keyword evidence="9" id="KW-1185">Reference proteome</keyword>
<dbReference type="Gene3D" id="3.10.490.10">
    <property type="entry name" value="Gamma-glutamyl cyclotransferase-like"/>
    <property type="match status" value="1"/>
</dbReference>
<dbReference type="CDD" id="cd24155">
    <property type="entry name" value="NUDIX_ADPRase"/>
    <property type="match status" value="1"/>
</dbReference>
<comment type="caution">
    <text evidence="8">The sequence shown here is derived from an EMBL/GenBank/DDBJ whole genome shotgun (WGS) entry which is preliminary data.</text>
</comment>
<dbReference type="InterPro" id="IPR045038">
    <property type="entry name" value="AIG2-like"/>
</dbReference>
<dbReference type="RefSeq" id="WP_037904185.1">
    <property type="nucleotide sequence ID" value="NZ_JEMU01000001.1"/>
</dbReference>
<evidence type="ECO:0000256" key="2">
    <source>
        <dbReference type="ARBA" id="ARBA00022679"/>
    </source>
</evidence>
<feature type="binding site" evidence="5">
    <location>
        <position position="272"/>
    </location>
    <ligand>
        <name>Mg(2+)</name>
        <dbReference type="ChEBI" id="CHEBI:18420"/>
        <label>1</label>
    </ligand>
</feature>
<dbReference type="InterPro" id="IPR013024">
    <property type="entry name" value="GGCT-like"/>
</dbReference>
<feature type="binding site" evidence="5">
    <location>
        <position position="276"/>
    </location>
    <ligand>
        <name>Mg(2+)</name>
        <dbReference type="ChEBI" id="CHEBI:18420"/>
        <label>1</label>
    </ligand>
</feature>
<dbReference type="eggNOG" id="COG0494">
    <property type="taxonomic scope" value="Bacteria"/>
</dbReference>
<evidence type="ECO:0000313" key="9">
    <source>
        <dbReference type="Proteomes" id="UP000027337"/>
    </source>
</evidence>
<dbReference type="InterPro" id="IPR020084">
    <property type="entry name" value="NUDIX_hydrolase_CS"/>
</dbReference>
<evidence type="ECO:0000256" key="1">
    <source>
        <dbReference type="ARBA" id="ARBA00001946"/>
    </source>
</evidence>
<keyword evidence="3" id="KW-0378">Hydrolase</keyword>
<dbReference type="Pfam" id="PF06094">
    <property type="entry name" value="GGACT"/>
    <property type="match status" value="1"/>
</dbReference>
<evidence type="ECO:0000256" key="5">
    <source>
        <dbReference type="PIRSR" id="PIRSR604385-2"/>
    </source>
</evidence>
<dbReference type="STRING" id="83219.PM02_00185"/>
<dbReference type="InterPro" id="IPR036568">
    <property type="entry name" value="GGCT-like_sf"/>
</dbReference>
<sequence length="375" mass="40786">MRNLFFYGTLRDRPLLEIVMGASGDALDVTPAVLPGYKVSSVAEGPFPMIETGVNEKALGVLVRGLTPDQIARLDYYEGGFGYDLHQVTLEDGQSGEVYVPQPGLWTGKGSWDLSEWQAEWGALSRHAAVEVMGYMGSRSRDDVARMFPRIRARAAARVNASASSHGAGTLQGQIDVQDRRRVYSKFYALDEMQLSHTRFDGTMSAPLDRAVFVGSDAAIVLPYDPLRDRVLLIEQVRMGPLARGDKSCWQLEPIAGAVDPGETPQMAARREASEEAGLTLGALHPVSEVYASPGNSTEFYYIYLGLADLPDSVTGTGGLASEDEDIRSHLMSFDDLMDLVDGMGAANAPLVLVAYWLARHRDGLRLAKAADTPE</sequence>
<dbReference type="PROSITE" id="PS51462">
    <property type="entry name" value="NUDIX"/>
    <property type="match status" value="1"/>
</dbReference>
<feature type="binding site" evidence="5">
    <location>
        <position position="256"/>
    </location>
    <ligand>
        <name>Mg(2+)</name>
        <dbReference type="ChEBI" id="CHEBI:18420"/>
        <label>1</label>
    </ligand>
</feature>
<reference evidence="8 9" key="1">
    <citation type="journal article" date="2014" name="Genome Announc.">
        <title>Draft Genome Sequences of Two Isolates of the Roseobacter Group, Sulfitobacter sp. Strains 3SOLIMAR09 and 1FIGIMAR09, from Harbors of Mallorca Island (Mediterranean Sea).</title>
        <authorList>
            <person name="Mas-Llado M."/>
            <person name="Pina-Villalonga J.M."/>
            <person name="Brunet-Galmes I."/>
            <person name="Nogales B."/>
            <person name="Bosch R."/>
        </authorList>
    </citation>
    <scope>NUCLEOTIDE SEQUENCE [LARGE SCALE GENOMIC DNA]</scope>
    <source>
        <strain evidence="8 9">1FIGIMAR09</strain>
    </source>
</reference>
<dbReference type="GO" id="GO:0016740">
    <property type="term" value="F:transferase activity"/>
    <property type="evidence" value="ECO:0007669"/>
    <property type="project" value="UniProtKB-KW"/>
</dbReference>
<feature type="binding site" evidence="5">
    <location>
        <position position="325"/>
    </location>
    <ligand>
        <name>Mg(2+)</name>
        <dbReference type="ChEBI" id="CHEBI:18420"/>
        <label>1</label>
    </ligand>
</feature>
<feature type="short sequence motif" description="Nudix box" evidence="6">
    <location>
        <begin position="257"/>
        <end position="279"/>
    </location>
</feature>
<keyword evidence="2" id="KW-0808">Transferase</keyword>
<evidence type="ECO:0000256" key="3">
    <source>
        <dbReference type="ARBA" id="ARBA00022801"/>
    </source>
</evidence>
<dbReference type="PROSITE" id="PS00893">
    <property type="entry name" value="NUDIX_BOX"/>
    <property type="match status" value="1"/>
</dbReference>
<organism evidence="8 9">
    <name type="scientific">Sulfitobacter mediterraneus</name>
    <dbReference type="NCBI Taxonomy" id="83219"/>
    <lineage>
        <taxon>Bacteria</taxon>
        <taxon>Pseudomonadati</taxon>
        <taxon>Pseudomonadota</taxon>
        <taxon>Alphaproteobacteria</taxon>
        <taxon>Rhodobacterales</taxon>
        <taxon>Roseobacteraceae</taxon>
        <taxon>Sulfitobacter</taxon>
    </lineage>
</organism>
<protein>
    <recommendedName>
        <fullName evidence="4">Putative gamma-glutamylcyclotransferase</fullName>
    </recommendedName>
</protein>